<keyword evidence="3" id="KW-1185">Reference proteome</keyword>
<dbReference type="PANTHER" id="PTHR41521:SF4">
    <property type="entry name" value="BLR0684 PROTEIN"/>
    <property type="match status" value="1"/>
</dbReference>
<protein>
    <recommendedName>
        <fullName evidence="1">DUF1330 domain-containing protein</fullName>
    </recommendedName>
</protein>
<dbReference type="Pfam" id="PF07045">
    <property type="entry name" value="DUF1330"/>
    <property type="match status" value="1"/>
</dbReference>
<evidence type="ECO:0000313" key="3">
    <source>
        <dbReference type="Proteomes" id="UP001409585"/>
    </source>
</evidence>
<dbReference type="SUPFAM" id="SSF54909">
    <property type="entry name" value="Dimeric alpha+beta barrel"/>
    <property type="match status" value="1"/>
</dbReference>
<feature type="domain" description="DUF1330" evidence="1">
    <location>
        <begin position="15"/>
        <end position="109"/>
    </location>
</feature>
<dbReference type="AlphaFoldDB" id="A0AAV3U7A7"/>
<dbReference type="Gene3D" id="3.30.70.100">
    <property type="match status" value="1"/>
</dbReference>
<evidence type="ECO:0000259" key="1">
    <source>
        <dbReference type="Pfam" id="PF07045"/>
    </source>
</evidence>
<dbReference type="InterPro" id="IPR011008">
    <property type="entry name" value="Dimeric_a/b-barrel"/>
</dbReference>
<comment type="caution">
    <text evidence="2">The sequence shown here is derived from an EMBL/GenBank/DDBJ whole genome shotgun (WGS) entry which is preliminary data.</text>
</comment>
<organism evidence="2 3">
    <name type="scientific">Halioxenophilus aromaticivorans</name>
    <dbReference type="NCBI Taxonomy" id="1306992"/>
    <lineage>
        <taxon>Bacteria</taxon>
        <taxon>Pseudomonadati</taxon>
        <taxon>Pseudomonadota</taxon>
        <taxon>Gammaproteobacteria</taxon>
        <taxon>Alteromonadales</taxon>
        <taxon>Alteromonadaceae</taxon>
        <taxon>Halioxenophilus</taxon>
    </lineage>
</organism>
<accession>A0AAV3U7A7</accession>
<dbReference type="InterPro" id="IPR010753">
    <property type="entry name" value="DUF1330"/>
</dbReference>
<proteinExistence type="predicted"/>
<sequence length="110" mass="12781">MLHDLQKTQEMNNMTAYIIFTRENSIQDEKAMDQYSTMTRQAPKDPNLKPLVIYGDVRSLEGSTPDGVIILQFPDREKAESWYFSEDYQKAIPWRKKAADYRAFIVDGLG</sequence>
<dbReference type="PANTHER" id="PTHR41521">
    <property type="match status" value="1"/>
</dbReference>
<dbReference type="EMBL" id="BAABLX010000072">
    <property type="protein sequence ID" value="GAA4956192.1"/>
    <property type="molecule type" value="Genomic_DNA"/>
</dbReference>
<dbReference type="Proteomes" id="UP001409585">
    <property type="component" value="Unassembled WGS sequence"/>
</dbReference>
<evidence type="ECO:0000313" key="2">
    <source>
        <dbReference type="EMBL" id="GAA4956192.1"/>
    </source>
</evidence>
<reference evidence="3" key="1">
    <citation type="journal article" date="2019" name="Int. J. Syst. Evol. Microbiol.">
        <title>The Global Catalogue of Microorganisms (GCM) 10K type strain sequencing project: providing services to taxonomists for standard genome sequencing and annotation.</title>
        <authorList>
            <consortium name="The Broad Institute Genomics Platform"/>
            <consortium name="The Broad Institute Genome Sequencing Center for Infectious Disease"/>
            <person name="Wu L."/>
            <person name="Ma J."/>
        </authorList>
    </citation>
    <scope>NUCLEOTIDE SEQUENCE [LARGE SCALE GENOMIC DNA]</scope>
    <source>
        <strain evidence="3">JCM 19134</strain>
    </source>
</reference>
<name>A0AAV3U7A7_9ALTE</name>
<gene>
    <name evidence="2" type="ORF">GCM10025791_40550</name>
</gene>